<dbReference type="Proteomes" id="UP000596247">
    <property type="component" value="Chromosome"/>
</dbReference>
<keyword evidence="2" id="KW-1185">Reference proteome</keyword>
<dbReference type="EMBL" id="LR881104">
    <property type="protein sequence ID" value="CAD5236264.1"/>
    <property type="molecule type" value="Genomic_DNA"/>
</dbReference>
<accession>A0A7R8MJQ0</accession>
<gene>
    <name evidence="1" type="ORF">LLCLJKAH_00275</name>
</gene>
<sequence>MTESISEYPLALEGQTFIYVMHMAFPTNPRGKHTPVNAAELKATNVIQTAENTWEFDLTGLPGRYETHYGWSLCPDTPENRIHIHEYLELRQKQLQLAGQCAAAHRRIVSLNVREDISDVFGEV</sequence>
<evidence type="ECO:0000313" key="2">
    <source>
        <dbReference type="Proteomes" id="UP000596247"/>
    </source>
</evidence>
<proteinExistence type="predicted"/>
<reference evidence="1 2" key="1">
    <citation type="submission" date="2020-09" db="EMBL/GenBank/DDBJ databases">
        <authorList>
            <person name="Jameson E."/>
        </authorList>
    </citation>
    <scope>NUCLEOTIDE SEQUENCE [LARGE SCALE GENOMIC DNA]</scope>
</reference>
<name>A0A7R8MJQ0_9CAUD</name>
<organism evidence="1 2">
    <name type="scientific">Klebsiella phage vB_KvM-Eowyn</name>
    <dbReference type="NCBI Taxonomy" id="2762819"/>
    <lineage>
        <taxon>Viruses</taxon>
        <taxon>Duplodnaviria</taxon>
        <taxon>Heunggongvirae</taxon>
        <taxon>Uroviricota</taxon>
        <taxon>Caudoviricetes</taxon>
        <taxon>Chimalliviridae</taxon>
        <taxon>Eowynvirus</taxon>
        <taxon>Eowynvirus eowyn</taxon>
    </lineage>
</organism>
<protein>
    <submittedName>
        <fullName evidence="1">Uncharacterized protein</fullName>
    </submittedName>
</protein>
<evidence type="ECO:0000313" key="1">
    <source>
        <dbReference type="EMBL" id="CAD5236264.1"/>
    </source>
</evidence>